<name>A0A9D2SKA5_9FIRM</name>
<evidence type="ECO:0000256" key="1">
    <source>
        <dbReference type="SAM" id="Phobius"/>
    </source>
</evidence>
<reference evidence="2" key="2">
    <citation type="submission" date="2021-04" db="EMBL/GenBank/DDBJ databases">
        <authorList>
            <person name="Gilroy R."/>
        </authorList>
    </citation>
    <scope>NUCLEOTIDE SEQUENCE</scope>
    <source>
        <strain evidence="2">ChiSxjej6B18-287</strain>
    </source>
</reference>
<sequence length="68" mass="7363">MKNIMTKTAALLSGILMFLAIVSTGPNLAGAVLDLFGYVIYLAVFAAPVWYFHSLVKKEKNADETGNL</sequence>
<comment type="caution">
    <text evidence="2">The sequence shown here is derived from an EMBL/GenBank/DDBJ whole genome shotgun (WGS) entry which is preliminary data.</text>
</comment>
<accession>A0A9D2SKA5</accession>
<keyword evidence="1" id="KW-0472">Membrane</keyword>
<keyword evidence="1" id="KW-0812">Transmembrane</keyword>
<organism evidence="2 3">
    <name type="scientific">Candidatus Blautia merdigallinarum</name>
    <dbReference type="NCBI Taxonomy" id="2838495"/>
    <lineage>
        <taxon>Bacteria</taxon>
        <taxon>Bacillati</taxon>
        <taxon>Bacillota</taxon>
        <taxon>Clostridia</taxon>
        <taxon>Lachnospirales</taxon>
        <taxon>Lachnospiraceae</taxon>
        <taxon>Blautia</taxon>
    </lineage>
</organism>
<feature type="transmembrane region" description="Helical" evidence="1">
    <location>
        <begin position="35"/>
        <end position="52"/>
    </location>
</feature>
<proteinExistence type="predicted"/>
<keyword evidence="1" id="KW-1133">Transmembrane helix</keyword>
<dbReference type="AlphaFoldDB" id="A0A9D2SKA5"/>
<reference evidence="2" key="1">
    <citation type="journal article" date="2021" name="PeerJ">
        <title>Extensive microbial diversity within the chicken gut microbiome revealed by metagenomics and culture.</title>
        <authorList>
            <person name="Gilroy R."/>
            <person name="Ravi A."/>
            <person name="Getino M."/>
            <person name="Pursley I."/>
            <person name="Horton D.L."/>
            <person name="Alikhan N.F."/>
            <person name="Baker D."/>
            <person name="Gharbi K."/>
            <person name="Hall N."/>
            <person name="Watson M."/>
            <person name="Adriaenssens E.M."/>
            <person name="Foster-Nyarko E."/>
            <person name="Jarju S."/>
            <person name="Secka A."/>
            <person name="Antonio M."/>
            <person name="Oren A."/>
            <person name="Chaudhuri R.R."/>
            <person name="La Ragione R."/>
            <person name="Hildebrand F."/>
            <person name="Pallen M.J."/>
        </authorList>
    </citation>
    <scope>NUCLEOTIDE SEQUENCE</scope>
    <source>
        <strain evidence="2">ChiSxjej6B18-287</strain>
    </source>
</reference>
<evidence type="ECO:0000313" key="2">
    <source>
        <dbReference type="EMBL" id="HJC10349.1"/>
    </source>
</evidence>
<protein>
    <submittedName>
        <fullName evidence="2">Uncharacterized protein</fullName>
    </submittedName>
</protein>
<gene>
    <name evidence="2" type="ORF">H9935_05980</name>
</gene>
<dbReference type="EMBL" id="DWWV01000071">
    <property type="protein sequence ID" value="HJC10349.1"/>
    <property type="molecule type" value="Genomic_DNA"/>
</dbReference>
<evidence type="ECO:0000313" key="3">
    <source>
        <dbReference type="Proteomes" id="UP000823893"/>
    </source>
</evidence>
<dbReference type="Proteomes" id="UP000823893">
    <property type="component" value="Unassembled WGS sequence"/>
</dbReference>